<keyword evidence="3" id="KW-1185">Reference proteome</keyword>
<dbReference type="EMBL" id="PVWQ01000003">
    <property type="protein sequence ID" value="RDW86882.1"/>
    <property type="molecule type" value="Genomic_DNA"/>
</dbReference>
<feature type="compositionally biased region" description="Low complexity" evidence="1">
    <location>
        <begin position="146"/>
        <end position="161"/>
    </location>
</feature>
<feature type="compositionally biased region" description="Acidic residues" evidence="1">
    <location>
        <begin position="323"/>
        <end position="333"/>
    </location>
</feature>
<proteinExistence type="predicted"/>
<feature type="compositionally biased region" description="Basic and acidic residues" evidence="1">
    <location>
        <begin position="296"/>
        <end position="311"/>
    </location>
</feature>
<feature type="compositionally biased region" description="Basic and acidic residues" evidence="1">
    <location>
        <begin position="368"/>
        <end position="380"/>
    </location>
</feature>
<evidence type="ECO:0000313" key="2">
    <source>
        <dbReference type="EMBL" id="RDW86882.1"/>
    </source>
</evidence>
<dbReference type="RefSeq" id="XP_026606406.1">
    <property type="nucleotide sequence ID" value="XM_026745540.1"/>
</dbReference>
<evidence type="ECO:0000256" key="1">
    <source>
        <dbReference type="SAM" id="MobiDB-lite"/>
    </source>
</evidence>
<feature type="region of interest" description="Disordered" evidence="1">
    <location>
        <begin position="146"/>
        <end position="241"/>
    </location>
</feature>
<reference evidence="2 3" key="1">
    <citation type="journal article" date="2018" name="IMA Fungus">
        <title>IMA Genome-F 9: Draft genome sequence of Annulohypoxylon stygium, Aspergillus mulundensis, Berkeleyomyces basicola (syn. Thielaviopsis basicola), Ceratocystis smalleyi, two Cercospora beticola strains, Coleophoma cylindrospora, Fusarium fracticaudum, Phialophora cf. hyalina, and Morchella septimelata.</title>
        <authorList>
            <person name="Wingfield B.D."/>
            <person name="Bills G.F."/>
            <person name="Dong Y."/>
            <person name="Huang W."/>
            <person name="Nel W.J."/>
            <person name="Swalarsk-Parry B.S."/>
            <person name="Vaghefi N."/>
            <person name="Wilken P.M."/>
            <person name="An Z."/>
            <person name="de Beer Z.W."/>
            <person name="De Vos L."/>
            <person name="Chen L."/>
            <person name="Duong T.A."/>
            <person name="Gao Y."/>
            <person name="Hammerbacher A."/>
            <person name="Kikkert J.R."/>
            <person name="Li Y."/>
            <person name="Li H."/>
            <person name="Li K."/>
            <person name="Li Q."/>
            <person name="Liu X."/>
            <person name="Ma X."/>
            <person name="Naidoo K."/>
            <person name="Pethybridge S.J."/>
            <person name="Sun J."/>
            <person name="Steenkamp E.T."/>
            <person name="van der Nest M.A."/>
            <person name="van Wyk S."/>
            <person name="Wingfield M.J."/>
            <person name="Xiong C."/>
            <person name="Yue Q."/>
            <person name="Zhang X."/>
        </authorList>
    </citation>
    <scope>NUCLEOTIDE SEQUENCE [LARGE SCALE GENOMIC DNA]</scope>
    <source>
        <strain evidence="2 3">DSM 5745</strain>
    </source>
</reference>
<name>A0A3D8SKV4_9EURO</name>
<comment type="caution">
    <text evidence="2">The sequence shown here is derived from an EMBL/GenBank/DDBJ whole genome shotgun (WGS) entry which is preliminary data.</text>
</comment>
<organism evidence="2 3">
    <name type="scientific">Aspergillus mulundensis</name>
    <dbReference type="NCBI Taxonomy" id="1810919"/>
    <lineage>
        <taxon>Eukaryota</taxon>
        <taxon>Fungi</taxon>
        <taxon>Dikarya</taxon>
        <taxon>Ascomycota</taxon>
        <taxon>Pezizomycotina</taxon>
        <taxon>Eurotiomycetes</taxon>
        <taxon>Eurotiomycetidae</taxon>
        <taxon>Eurotiales</taxon>
        <taxon>Aspergillaceae</taxon>
        <taxon>Aspergillus</taxon>
        <taxon>Aspergillus subgen. Nidulantes</taxon>
    </lineage>
</organism>
<feature type="compositionally biased region" description="Basic and acidic residues" evidence="1">
    <location>
        <begin position="334"/>
        <end position="349"/>
    </location>
</feature>
<dbReference type="Proteomes" id="UP000256690">
    <property type="component" value="Unassembled WGS sequence"/>
</dbReference>
<dbReference type="AlphaFoldDB" id="A0A3D8SKV4"/>
<gene>
    <name evidence="2" type="ORF">DSM5745_03524</name>
</gene>
<protein>
    <submittedName>
        <fullName evidence="2">Uncharacterized protein</fullName>
    </submittedName>
</protein>
<sequence>MCFYQPNPPGCICAFHQLIQPCQNVIYYSAPNPSKNPNPLVRVCGAKQFMKGVGIRICHLCQSMYPGMTGIGRGSGIGMGMGMGMGYNVNLGMGFTGFISSGPPGSMAPGVQEQGQGQRHNLKTEVEERAALEKLANDAMMAAYTSTTPTPTFMPTSPTASDPGFRSDSNLMVRRRGPKTELRRLLPYPSPTSKRRMAVSSPVPGSPIKSASAEGPIPSPTPSPTEIKIQGEKGEGQVSGNGRVLGELDMDGDETEARVLLLQCQTALEEKVRSPASGVEGEASDEKTTTTETEGADGKDNTVDGPEKGENTHGVQTTTTETEVADGENDTMADPEKQENAHCFHKPEQTHGLQAENESGTRIGSRHGSMDDRVERLVMA</sequence>
<dbReference type="GeneID" id="38113894"/>
<evidence type="ECO:0000313" key="3">
    <source>
        <dbReference type="Proteomes" id="UP000256690"/>
    </source>
</evidence>
<feature type="region of interest" description="Disordered" evidence="1">
    <location>
        <begin position="272"/>
        <end position="380"/>
    </location>
</feature>
<accession>A0A3D8SKV4</accession>